<evidence type="ECO:0000256" key="8">
    <source>
        <dbReference type="ARBA" id="ARBA00039381"/>
    </source>
</evidence>
<gene>
    <name evidence="11" type="ORF">K7862_35780</name>
</gene>
<evidence type="ECO:0000256" key="1">
    <source>
        <dbReference type="ARBA" id="ARBA00004651"/>
    </source>
</evidence>
<keyword evidence="2" id="KW-0813">Transport</keyword>
<evidence type="ECO:0000313" key="11">
    <source>
        <dbReference type="EMBL" id="MBY8882956.1"/>
    </source>
</evidence>
<keyword evidence="12" id="KW-1185">Reference proteome</keyword>
<feature type="region of interest" description="Disordered" evidence="9">
    <location>
        <begin position="1"/>
        <end position="32"/>
    </location>
</feature>
<name>A0ABS7QIE9_9ACTN</name>
<evidence type="ECO:0000256" key="7">
    <source>
        <dbReference type="ARBA" id="ARBA00023136"/>
    </source>
</evidence>
<evidence type="ECO:0000256" key="9">
    <source>
        <dbReference type="SAM" id="MobiDB-lite"/>
    </source>
</evidence>
<dbReference type="Pfam" id="PF02653">
    <property type="entry name" value="BPD_transp_2"/>
    <property type="match status" value="1"/>
</dbReference>
<keyword evidence="7 10" id="KW-0472">Membrane</keyword>
<evidence type="ECO:0000256" key="2">
    <source>
        <dbReference type="ARBA" id="ARBA00022448"/>
    </source>
</evidence>
<keyword evidence="4" id="KW-0997">Cell inner membrane</keyword>
<evidence type="ECO:0000256" key="10">
    <source>
        <dbReference type="SAM" id="Phobius"/>
    </source>
</evidence>
<evidence type="ECO:0000256" key="4">
    <source>
        <dbReference type="ARBA" id="ARBA00022519"/>
    </source>
</evidence>
<feature type="transmembrane region" description="Helical" evidence="10">
    <location>
        <begin position="316"/>
        <end position="336"/>
    </location>
</feature>
<dbReference type="RefSeq" id="WP_222969708.1">
    <property type="nucleotide sequence ID" value="NZ_JAINZZ010000097.1"/>
</dbReference>
<dbReference type="Proteomes" id="UP000778578">
    <property type="component" value="Unassembled WGS sequence"/>
</dbReference>
<comment type="caution">
    <text evidence="11">The sequence shown here is derived from an EMBL/GenBank/DDBJ whole genome shotgun (WGS) entry which is preliminary data.</text>
</comment>
<keyword evidence="5 10" id="KW-0812">Transmembrane</keyword>
<accession>A0ABS7QIE9</accession>
<dbReference type="PANTHER" id="PTHR32196">
    <property type="entry name" value="ABC TRANSPORTER PERMEASE PROTEIN YPHD-RELATED-RELATED"/>
    <property type="match status" value="1"/>
</dbReference>
<reference evidence="11 12" key="1">
    <citation type="submission" date="2021-08" db="EMBL/GenBank/DDBJ databases">
        <title>WGS of actinomycetes from Thailand.</title>
        <authorList>
            <person name="Thawai C."/>
        </authorList>
    </citation>
    <scope>NUCLEOTIDE SEQUENCE [LARGE SCALE GENOMIC DNA]</scope>
    <source>
        <strain evidence="11 12">PLK6-54</strain>
    </source>
</reference>
<protein>
    <recommendedName>
        <fullName evidence="8">Autoinducer 2 import system permease protein LsrD</fullName>
    </recommendedName>
</protein>
<evidence type="ECO:0000256" key="5">
    <source>
        <dbReference type="ARBA" id="ARBA00022692"/>
    </source>
</evidence>
<dbReference type="EMBL" id="JAINZZ010000097">
    <property type="protein sequence ID" value="MBY8882956.1"/>
    <property type="molecule type" value="Genomic_DNA"/>
</dbReference>
<keyword evidence="3" id="KW-1003">Cell membrane</keyword>
<dbReference type="PANTHER" id="PTHR32196:SF71">
    <property type="entry name" value="AUTOINDUCER 2 IMPORT SYSTEM PERMEASE PROTEIN LSRD"/>
    <property type="match status" value="1"/>
</dbReference>
<feature type="transmembrane region" description="Helical" evidence="10">
    <location>
        <begin position="262"/>
        <end position="285"/>
    </location>
</feature>
<proteinExistence type="predicted"/>
<sequence>MAETPREKALPASGTGKPGGGDAEPASLGAAGRGAAGRGAAVRGPAGRGAALGWARDALRWDTVVGALLVVLLLCSFSMVDNFGNALNLSFLIGNTLPIALIALPMTMLVVSGEIDLSVGSTAGLSGAVMGHLWNQGMAIETIIPLCVLLGLACGLVNGLLVTRLGLPSLAVTIGTLAAYRGIAQIVLGSNSVTDFPQQYLNFASDRIGGTFIPQAAVPWAVLLVIAVVVLHATPVGRSLFAVGASQEAARFAGIRVKRLKLSMFMATGTISALTGVFWALHYASARYDNATGLELSVIAAVLLGGIDFDGGKGTLGGAVAGVFLLGALQNVMSLVNVSAQSQTVVTGVLLVISVLAPRVARQVGRARARRKAAGPQPPAALAATT</sequence>
<comment type="subcellular location">
    <subcellularLocation>
        <location evidence="1">Cell membrane</location>
        <topology evidence="1">Multi-pass membrane protein</topology>
    </subcellularLocation>
</comment>
<keyword evidence="6 10" id="KW-1133">Transmembrane helix</keyword>
<feature type="transmembrane region" description="Helical" evidence="10">
    <location>
        <begin position="220"/>
        <end position="241"/>
    </location>
</feature>
<organism evidence="11 12">
    <name type="scientific">Actinacidiphila acidipaludis</name>
    <dbReference type="NCBI Taxonomy" id="2873382"/>
    <lineage>
        <taxon>Bacteria</taxon>
        <taxon>Bacillati</taxon>
        <taxon>Actinomycetota</taxon>
        <taxon>Actinomycetes</taxon>
        <taxon>Kitasatosporales</taxon>
        <taxon>Streptomycetaceae</taxon>
        <taxon>Actinacidiphila</taxon>
    </lineage>
</organism>
<feature type="transmembrane region" description="Helical" evidence="10">
    <location>
        <begin position="89"/>
        <end position="111"/>
    </location>
</feature>
<evidence type="ECO:0000256" key="6">
    <source>
        <dbReference type="ARBA" id="ARBA00022989"/>
    </source>
</evidence>
<feature type="transmembrane region" description="Helical" evidence="10">
    <location>
        <begin position="142"/>
        <end position="162"/>
    </location>
</feature>
<feature type="transmembrane region" description="Helical" evidence="10">
    <location>
        <begin position="58"/>
        <end position="77"/>
    </location>
</feature>
<evidence type="ECO:0000313" key="12">
    <source>
        <dbReference type="Proteomes" id="UP000778578"/>
    </source>
</evidence>
<dbReference type="CDD" id="cd06579">
    <property type="entry name" value="TM_PBP1_transp_AraH_like"/>
    <property type="match status" value="1"/>
</dbReference>
<dbReference type="InterPro" id="IPR001851">
    <property type="entry name" value="ABC_transp_permease"/>
</dbReference>
<evidence type="ECO:0000256" key="3">
    <source>
        <dbReference type="ARBA" id="ARBA00022475"/>
    </source>
</evidence>